<accession>A0AAE9AJE5</accession>
<dbReference type="PANTHER" id="PTHR11046">
    <property type="entry name" value="OLIGORIBONUCLEASE, MITOCHONDRIAL"/>
    <property type="match status" value="1"/>
</dbReference>
<keyword evidence="1" id="KW-0540">Nuclease</keyword>
<dbReference type="PANTHER" id="PTHR11046:SF27">
    <property type="entry name" value="PROTEIN CBG26503"/>
    <property type="match status" value="1"/>
</dbReference>
<name>A0AAE9AJE5_CAEBR</name>
<protein>
    <submittedName>
        <fullName evidence="3">Uncharacterized protein</fullName>
    </submittedName>
</protein>
<evidence type="ECO:0000313" key="4">
    <source>
        <dbReference type="Proteomes" id="UP000827892"/>
    </source>
</evidence>
<evidence type="ECO:0000313" key="3">
    <source>
        <dbReference type="EMBL" id="ULT97565.1"/>
    </source>
</evidence>
<dbReference type="InterPro" id="IPR022894">
    <property type="entry name" value="Oligoribonuclease"/>
</dbReference>
<reference evidence="3 4" key="1">
    <citation type="submission" date="2022-05" db="EMBL/GenBank/DDBJ databases">
        <title>Chromosome-level reference genomes for two strains of Caenorhabditis briggsae: an improved platform for comparative genomics.</title>
        <authorList>
            <person name="Stevens L."/>
            <person name="Andersen E.C."/>
        </authorList>
    </citation>
    <scope>NUCLEOTIDE SEQUENCE [LARGE SCALE GENOMIC DNA]</scope>
    <source>
        <strain evidence="3">QX1410_ONT</strain>
        <tissue evidence="3">Whole-organism</tissue>
    </source>
</reference>
<organism evidence="3 4">
    <name type="scientific">Caenorhabditis briggsae</name>
    <dbReference type="NCBI Taxonomy" id="6238"/>
    <lineage>
        <taxon>Eukaryota</taxon>
        <taxon>Metazoa</taxon>
        <taxon>Ecdysozoa</taxon>
        <taxon>Nematoda</taxon>
        <taxon>Chromadorea</taxon>
        <taxon>Rhabditida</taxon>
        <taxon>Rhabditina</taxon>
        <taxon>Rhabditomorpha</taxon>
        <taxon>Rhabditoidea</taxon>
        <taxon>Rhabditidae</taxon>
        <taxon>Peloderinae</taxon>
        <taxon>Caenorhabditis</taxon>
    </lineage>
</organism>
<dbReference type="GO" id="GO:0000175">
    <property type="term" value="F:3'-5'-RNA exonuclease activity"/>
    <property type="evidence" value="ECO:0007669"/>
    <property type="project" value="InterPro"/>
</dbReference>
<gene>
    <name evidence="3" type="ORF">L3Y34_005408</name>
</gene>
<dbReference type="Proteomes" id="UP000827892">
    <property type="component" value="Chromosome IV"/>
</dbReference>
<dbReference type="EMBL" id="CP090894">
    <property type="protein sequence ID" value="ULT97565.1"/>
    <property type="molecule type" value="Genomic_DNA"/>
</dbReference>
<keyword evidence="1" id="KW-0378">Hydrolase</keyword>
<feature type="region of interest" description="Disordered" evidence="2">
    <location>
        <begin position="1"/>
        <end position="23"/>
    </location>
</feature>
<proteinExistence type="predicted"/>
<sequence length="792" mass="89259">MDPEHPEKRRKGGTPIRPNEERAESHRVFLQDYGFNDQLEPTIQVDEVTNELKTVKDVLKETEAVLQSALAKIDNTSNVVDLKEGKSYSNKTFETVIRLKSLGVADEKVGEVMEVVGNLVGVTFETLPCPSTCRNFALSLYLGRSHVKRRLDVFLESDDSLCLASDETTKGTAKLQAFGIHSPDGNFTCLGVQPVAEKSAETAFNALEHLINQLPEVPSDFFKKLLFKITCTMSDSARTEIKFNGIVEEARAKAVPEIVSDFNQLSDTEKSSFFQFSQFFCQLHVLANYTDVVLNCMLGYEVLETGNNKLGEASVFGLIKLVSQLFGQRGSGLHGILQIWEAWCKKHNICRFPFPAFHGNRFNIVFVLASRVFFHRFHLIEFIKECDCSKVQLNEVGKSLENEMVIDHLQILGLCDQLITGPLWRLAEGSEHIFDTCKYAEQLRKWLEGCAKSPIAFFDGSSPTPNLQESSPTNSTLLLEALLRRDPKETTCDIAEAVCNSSLVYFDKSFANFLSGGKHFINQNEMRKSTEAAPATNRNIEAMFGLMSHYYDTKPNMRVDVRTAFTMLKKNDSFTWLQSLPENEQNEILSKSRAALKSLKKDASHRQLAIEIDILRQMKEKNLIAARKQVKEERDRFKYTHDILSIGFWASSSDVSAGLAKLSTEKQKREALTSQLRFRKCVIKQSAAAPMFSASAKSKPLPLRELIEKLEALIKNQHLSQQLLLMDHEYVGKRINQKISSKRSKGGFVEDIRIVGATKTIRVLFDGDSDPTSMNFDDFEGKLEAESIVFVV</sequence>
<dbReference type="AlphaFoldDB" id="A0AAE9AJE5"/>
<evidence type="ECO:0000256" key="1">
    <source>
        <dbReference type="ARBA" id="ARBA00022722"/>
    </source>
</evidence>
<evidence type="ECO:0000256" key="2">
    <source>
        <dbReference type="SAM" id="MobiDB-lite"/>
    </source>
</evidence>